<dbReference type="EMBL" id="JAHDYS010000021">
    <property type="protein sequence ID" value="MBT1073401.1"/>
    <property type="molecule type" value="Genomic_DNA"/>
</dbReference>
<feature type="transmembrane region" description="Helical" evidence="10">
    <location>
        <begin position="21"/>
        <end position="45"/>
    </location>
</feature>
<dbReference type="PANTHER" id="PTHR43065">
    <property type="entry name" value="SENSOR HISTIDINE KINASE"/>
    <property type="match status" value="1"/>
</dbReference>
<organism evidence="12 13">
    <name type="scientific">Pelotalea chapellei</name>
    <dbReference type="NCBI Taxonomy" id="44671"/>
    <lineage>
        <taxon>Bacteria</taxon>
        <taxon>Pseudomonadati</taxon>
        <taxon>Thermodesulfobacteriota</taxon>
        <taxon>Desulfuromonadia</taxon>
        <taxon>Geobacterales</taxon>
        <taxon>Geobacteraceae</taxon>
        <taxon>Pelotalea</taxon>
    </lineage>
</organism>
<comment type="caution">
    <text evidence="12">The sequence shown here is derived from an EMBL/GenBank/DDBJ whole genome shotgun (WGS) entry which is preliminary data.</text>
</comment>
<sequence length="361" mass="40455">MNISGEIKANKTDKSSKVRSTIRLVASMLVVLFFAEAIVMFTLPLIFHTSIPFVDNFADSVMLILISAPFLWFLIARPLHATAREVERLNVSLAARAIDLEKQNAELQKTYHDLEVETVARHRAMEELREKEQLLIQQSRMAAMGEMLGNIAHQWRQPLNVLAVKIQEIGFLYQYDELSKEVLQSNISTAMEILQHLSRTITVFQDFSVPDKEKKLFMVEQVISNTLQIIEESIKKAGIKLEVSSAGNPQITGYPNEFGQVLMNLIMNAKDAFVEQGTASPHIVVHAWSENGTSVVTITDNGGGIKEAIMDKIFDPYFTTKELGKGTGIGLFLSKTIIEKNMGGRLSVRNVENGSEFRIEV</sequence>
<keyword evidence="10" id="KW-0472">Membrane</keyword>
<dbReference type="InterPro" id="IPR036097">
    <property type="entry name" value="HisK_dim/P_sf"/>
</dbReference>
<evidence type="ECO:0000256" key="8">
    <source>
        <dbReference type="ARBA" id="ARBA00023012"/>
    </source>
</evidence>
<evidence type="ECO:0000259" key="11">
    <source>
        <dbReference type="PROSITE" id="PS50109"/>
    </source>
</evidence>
<evidence type="ECO:0000256" key="6">
    <source>
        <dbReference type="ARBA" id="ARBA00022777"/>
    </source>
</evidence>
<keyword evidence="8" id="KW-0902">Two-component regulatory system</keyword>
<keyword evidence="5" id="KW-0547">Nucleotide-binding</keyword>
<dbReference type="InterPro" id="IPR004358">
    <property type="entry name" value="Sig_transdc_His_kin-like_C"/>
</dbReference>
<dbReference type="Pfam" id="PF02518">
    <property type="entry name" value="HATPase_c"/>
    <property type="match status" value="1"/>
</dbReference>
<dbReference type="Gene3D" id="3.30.565.10">
    <property type="entry name" value="Histidine kinase-like ATPase, C-terminal domain"/>
    <property type="match status" value="1"/>
</dbReference>
<keyword evidence="3" id="KW-0597">Phosphoprotein</keyword>
<evidence type="ECO:0000256" key="7">
    <source>
        <dbReference type="ARBA" id="ARBA00022840"/>
    </source>
</evidence>
<keyword evidence="13" id="KW-1185">Reference proteome</keyword>
<evidence type="ECO:0000256" key="9">
    <source>
        <dbReference type="SAM" id="Coils"/>
    </source>
</evidence>
<evidence type="ECO:0000256" key="3">
    <source>
        <dbReference type="ARBA" id="ARBA00022553"/>
    </source>
</evidence>
<dbReference type="InterPro" id="IPR003661">
    <property type="entry name" value="HisK_dim/P_dom"/>
</dbReference>
<name>A0ABS5UCM7_9BACT</name>
<evidence type="ECO:0000256" key="2">
    <source>
        <dbReference type="ARBA" id="ARBA00012438"/>
    </source>
</evidence>
<keyword evidence="10" id="KW-1133">Transmembrane helix</keyword>
<dbReference type="InterPro" id="IPR036890">
    <property type="entry name" value="HATPase_C_sf"/>
</dbReference>
<dbReference type="InterPro" id="IPR005467">
    <property type="entry name" value="His_kinase_dom"/>
</dbReference>
<feature type="transmembrane region" description="Helical" evidence="10">
    <location>
        <begin position="57"/>
        <end position="75"/>
    </location>
</feature>
<dbReference type="Gene3D" id="1.10.287.130">
    <property type="match status" value="1"/>
</dbReference>
<gene>
    <name evidence="12" type="ORF">KJB30_16535</name>
</gene>
<dbReference type="PRINTS" id="PR00344">
    <property type="entry name" value="BCTRLSENSOR"/>
</dbReference>
<protein>
    <recommendedName>
        <fullName evidence="2">histidine kinase</fullName>
        <ecNumber evidence="2">2.7.13.3</ecNumber>
    </recommendedName>
</protein>
<feature type="domain" description="Histidine kinase" evidence="11">
    <location>
        <begin position="150"/>
        <end position="361"/>
    </location>
</feature>
<dbReference type="InterPro" id="IPR003594">
    <property type="entry name" value="HATPase_dom"/>
</dbReference>
<dbReference type="EC" id="2.7.13.3" evidence="2"/>
<reference evidence="12 13" key="1">
    <citation type="submission" date="2021-05" db="EMBL/GenBank/DDBJ databases">
        <title>The draft genome of Geobacter chapellei DSM 13688.</title>
        <authorList>
            <person name="Xu Z."/>
            <person name="Masuda Y."/>
            <person name="Itoh H."/>
            <person name="Senoo K."/>
        </authorList>
    </citation>
    <scope>NUCLEOTIDE SEQUENCE [LARGE SCALE GENOMIC DNA]</scope>
    <source>
        <strain evidence="12 13">DSM 13688</strain>
    </source>
</reference>
<dbReference type="SMART" id="SM00387">
    <property type="entry name" value="HATPase_c"/>
    <property type="match status" value="1"/>
</dbReference>
<keyword evidence="9" id="KW-0175">Coiled coil</keyword>
<accession>A0ABS5UCM7</accession>
<evidence type="ECO:0000256" key="1">
    <source>
        <dbReference type="ARBA" id="ARBA00000085"/>
    </source>
</evidence>
<keyword evidence="6" id="KW-0418">Kinase</keyword>
<evidence type="ECO:0000256" key="10">
    <source>
        <dbReference type="SAM" id="Phobius"/>
    </source>
</evidence>
<evidence type="ECO:0000256" key="4">
    <source>
        <dbReference type="ARBA" id="ARBA00022679"/>
    </source>
</evidence>
<dbReference type="PROSITE" id="PS50109">
    <property type="entry name" value="HIS_KIN"/>
    <property type="match status" value="1"/>
</dbReference>
<keyword evidence="4" id="KW-0808">Transferase</keyword>
<keyword evidence="10" id="KW-0812">Transmembrane</keyword>
<dbReference type="RefSeq" id="WP_214301406.1">
    <property type="nucleotide sequence ID" value="NZ_JAHDYS010000021.1"/>
</dbReference>
<dbReference type="CDD" id="cd00082">
    <property type="entry name" value="HisKA"/>
    <property type="match status" value="1"/>
</dbReference>
<evidence type="ECO:0000313" key="12">
    <source>
        <dbReference type="EMBL" id="MBT1073401.1"/>
    </source>
</evidence>
<evidence type="ECO:0000256" key="5">
    <source>
        <dbReference type="ARBA" id="ARBA00022741"/>
    </source>
</evidence>
<evidence type="ECO:0000313" key="13">
    <source>
        <dbReference type="Proteomes" id="UP000784128"/>
    </source>
</evidence>
<dbReference type="SUPFAM" id="SSF47384">
    <property type="entry name" value="Homodimeric domain of signal transducing histidine kinase"/>
    <property type="match status" value="1"/>
</dbReference>
<dbReference type="Proteomes" id="UP000784128">
    <property type="component" value="Unassembled WGS sequence"/>
</dbReference>
<dbReference type="PANTHER" id="PTHR43065:SF10">
    <property type="entry name" value="PEROXIDE STRESS-ACTIVATED HISTIDINE KINASE MAK3"/>
    <property type="match status" value="1"/>
</dbReference>
<dbReference type="SUPFAM" id="SSF55874">
    <property type="entry name" value="ATPase domain of HSP90 chaperone/DNA topoisomerase II/histidine kinase"/>
    <property type="match status" value="1"/>
</dbReference>
<comment type="catalytic activity">
    <reaction evidence="1">
        <text>ATP + protein L-histidine = ADP + protein N-phospho-L-histidine.</text>
        <dbReference type="EC" id="2.7.13.3"/>
    </reaction>
</comment>
<proteinExistence type="predicted"/>
<keyword evidence="7" id="KW-0067">ATP-binding</keyword>
<feature type="coiled-coil region" evidence="9">
    <location>
        <begin position="83"/>
        <end position="117"/>
    </location>
</feature>